<evidence type="ECO:0000313" key="10">
    <source>
        <dbReference type="Proteomes" id="UP000001319"/>
    </source>
</evidence>
<evidence type="ECO:0000256" key="1">
    <source>
        <dbReference type="ARBA" id="ARBA00001286"/>
    </source>
</evidence>
<reference evidence="9 10" key="1">
    <citation type="journal article" date="2008" name="DNA Res.">
        <title>Complete genome sequence of Finegoldia magna, an anaerobic opportunistic pathogen.</title>
        <authorList>
            <person name="Goto T."/>
            <person name="Yamashita A."/>
            <person name="Hirakawa H."/>
            <person name="Matsutani M."/>
            <person name="Todo K."/>
            <person name="Ohshima K."/>
            <person name="Toh H."/>
            <person name="Miyamoto K."/>
            <person name="Kuhara S."/>
            <person name="Hattori M."/>
            <person name="Shimizu T."/>
            <person name="Akimoto S."/>
        </authorList>
    </citation>
    <scope>NUCLEOTIDE SEQUENCE [LARGE SCALE GENOMIC DNA]</scope>
    <source>
        <strain evidence="10">ATCC 29328 / DSM 20472 / WAL 2508</strain>
    </source>
</reference>
<evidence type="ECO:0000256" key="5">
    <source>
        <dbReference type="ARBA" id="ARBA00023204"/>
    </source>
</evidence>
<keyword evidence="3 9" id="KW-0808">Transferase</keyword>
<dbReference type="PROSITE" id="PS00374">
    <property type="entry name" value="MGMT"/>
    <property type="match status" value="1"/>
</dbReference>
<feature type="domain" description="Methylated-DNA-[protein]-cysteine S-methyltransferase DNA binding" evidence="7">
    <location>
        <begin position="69"/>
        <end position="150"/>
    </location>
</feature>
<dbReference type="Gene3D" id="1.10.10.10">
    <property type="entry name" value="Winged helix-like DNA-binding domain superfamily/Winged helix DNA-binding domain"/>
    <property type="match status" value="1"/>
</dbReference>
<dbReference type="SUPFAM" id="SSF46767">
    <property type="entry name" value="Methylated DNA-protein cysteine methyltransferase, C-terminal domain"/>
    <property type="match status" value="1"/>
</dbReference>
<keyword evidence="2 9" id="KW-0489">Methyltransferase</keyword>
<evidence type="ECO:0000256" key="6">
    <source>
        <dbReference type="ARBA" id="ARBA00049348"/>
    </source>
</evidence>
<dbReference type="eggNOG" id="COG0350">
    <property type="taxonomic scope" value="Bacteria"/>
</dbReference>
<dbReference type="Gene3D" id="3.30.160.70">
    <property type="entry name" value="Methylated DNA-protein cysteine methyltransferase domain"/>
    <property type="match status" value="1"/>
</dbReference>
<keyword evidence="10" id="KW-1185">Reference proteome</keyword>
<organism evidence="9 10">
    <name type="scientific">Finegoldia magna (strain ATCC 29328 / DSM 20472 / WAL 2508)</name>
    <name type="common">Peptostreptococcus magnus</name>
    <dbReference type="NCBI Taxonomy" id="334413"/>
    <lineage>
        <taxon>Bacteria</taxon>
        <taxon>Bacillati</taxon>
        <taxon>Bacillota</taxon>
        <taxon>Tissierellia</taxon>
        <taxon>Tissierellales</taxon>
        <taxon>Peptoniphilaceae</taxon>
        <taxon>Finegoldia</taxon>
    </lineage>
</organism>
<evidence type="ECO:0000259" key="8">
    <source>
        <dbReference type="Pfam" id="PF02870"/>
    </source>
</evidence>
<evidence type="ECO:0000256" key="2">
    <source>
        <dbReference type="ARBA" id="ARBA00022603"/>
    </source>
</evidence>
<dbReference type="SUPFAM" id="SSF53155">
    <property type="entry name" value="Methylated DNA-protein cysteine methyltransferase domain"/>
    <property type="match status" value="1"/>
</dbReference>
<dbReference type="GO" id="GO:0006281">
    <property type="term" value="P:DNA repair"/>
    <property type="evidence" value="ECO:0007669"/>
    <property type="project" value="UniProtKB-KW"/>
</dbReference>
<keyword evidence="4" id="KW-0227">DNA damage</keyword>
<proteinExistence type="predicted"/>
<dbReference type="InterPro" id="IPR014048">
    <property type="entry name" value="MethylDNA_cys_MeTrfase_DNA-bd"/>
</dbReference>
<dbReference type="InterPro" id="IPR001497">
    <property type="entry name" value="MethylDNA_cys_MeTrfase_AS"/>
</dbReference>
<dbReference type="GO" id="GO:0003908">
    <property type="term" value="F:methylated-DNA-[protein]-cysteine S-methyltransferase activity"/>
    <property type="evidence" value="ECO:0007669"/>
    <property type="project" value="UniProtKB-EC"/>
</dbReference>
<sequence>MRKIYKSKLGNILIQSDGKNIIKCEFVDFFVEEGTDEIIEKCISYLDDYFSGEIIGKFENFRIEKSDYATKILMLVYEIPYGTTATYTDIKEKYEKIYNTKTSARAVGKAIGSNDLMILVPCHRVIGKNNKLTGYKFGIDKKKFLLDIEKSTKNL</sequence>
<dbReference type="Pfam" id="PF01035">
    <property type="entry name" value="DNA_binding_1"/>
    <property type="match status" value="1"/>
</dbReference>
<gene>
    <name evidence="9" type="ordered locus">FMG_1254</name>
</gene>
<comment type="catalytic activity">
    <reaction evidence="6">
        <text>a 6-O-methyl-2'-deoxyguanosine in DNA + L-cysteinyl-[protein] = S-methyl-L-cysteinyl-[protein] + a 2'-deoxyguanosine in DNA</text>
        <dbReference type="Rhea" id="RHEA:24000"/>
        <dbReference type="Rhea" id="RHEA-COMP:10131"/>
        <dbReference type="Rhea" id="RHEA-COMP:10132"/>
        <dbReference type="Rhea" id="RHEA-COMP:11367"/>
        <dbReference type="Rhea" id="RHEA-COMP:11368"/>
        <dbReference type="ChEBI" id="CHEBI:29950"/>
        <dbReference type="ChEBI" id="CHEBI:82612"/>
        <dbReference type="ChEBI" id="CHEBI:85445"/>
        <dbReference type="ChEBI" id="CHEBI:85448"/>
        <dbReference type="EC" id="2.1.1.63"/>
    </reaction>
</comment>
<dbReference type="InterPro" id="IPR008332">
    <property type="entry name" value="MethylG_MeTrfase_N"/>
</dbReference>
<comment type="catalytic activity">
    <reaction evidence="1">
        <text>a 4-O-methyl-thymidine in DNA + L-cysteinyl-[protein] = a thymidine in DNA + S-methyl-L-cysteinyl-[protein]</text>
        <dbReference type="Rhea" id="RHEA:53428"/>
        <dbReference type="Rhea" id="RHEA-COMP:10131"/>
        <dbReference type="Rhea" id="RHEA-COMP:10132"/>
        <dbReference type="Rhea" id="RHEA-COMP:13555"/>
        <dbReference type="Rhea" id="RHEA-COMP:13556"/>
        <dbReference type="ChEBI" id="CHEBI:29950"/>
        <dbReference type="ChEBI" id="CHEBI:82612"/>
        <dbReference type="ChEBI" id="CHEBI:137386"/>
        <dbReference type="ChEBI" id="CHEBI:137387"/>
        <dbReference type="EC" id="2.1.1.63"/>
    </reaction>
</comment>
<evidence type="ECO:0000256" key="4">
    <source>
        <dbReference type="ARBA" id="ARBA00022763"/>
    </source>
</evidence>
<evidence type="ECO:0000313" key="9">
    <source>
        <dbReference type="EMBL" id="BAG08672.1"/>
    </source>
</evidence>
<dbReference type="STRING" id="334413.FMG_1254"/>
<dbReference type="Proteomes" id="UP000001319">
    <property type="component" value="Chromosome"/>
</dbReference>
<dbReference type="GO" id="GO:0032259">
    <property type="term" value="P:methylation"/>
    <property type="evidence" value="ECO:0007669"/>
    <property type="project" value="UniProtKB-KW"/>
</dbReference>
<dbReference type="EMBL" id="AP008971">
    <property type="protein sequence ID" value="BAG08672.1"/>
    <property type="molecule type" value="Genomic_DNA"/>
</dbReference>
<dbReference type="RefSeq" id="WP_012290928.1">
    <property type="nucleotide sequence ID" value="NC_010376.1"/>
</dbReference>
<dbReference type="InterPro" id="IPR036217">
    <property type="entry name" value="MethylDNA_cys_MeTrfase_DNAb"/>
</dbReference>
<dbReference type="PANTHER" id="PTHR10815:SF13">
    <property type="entry name" value="METHYLATED-DNA--PROTEIN-CYSTEINE METHYLTRANSFERASE"/>
    <property type="match status" value="1"/>
</dbReference>
<dbReference type="InterPro" id="IPR036388">
    <property type="entry name" value="WH-like_DNA-bd_sf"/>
</dbReference>
<name>B0S2T2_FINM2</name>
<feature type="domain" description="Methylguanine DNA methyltransferase ribonuclease-like" evidence="8">
    <location>
        <begin position="3"/>
        <end position="53"/>
    </location>
</feature>
<protein>
    <submittedName>
        <fullName evidence="9">Methylated DNA-protein cysteine S-methyltransferase</fullName>
    </submittedName>
</protein>
<dbReference type="Pfam" id="PF02870">
    <property type="entry name" value="Methyltransf_1N"/>
    <property type="match status" value="1"/>
</dbReference>
<keyword evidence="5" id="KW-0234">DNA repair</keyword>
<evidence type="ECO:0000256" key="3">
    <source>
        <dbReference type="ARBA" id="ARBA00022679"/>
    </source>
</evidence>
<dbReference type="HOGENOM" id="CLU_000445_52_2_9"/>
<dbReference type="KEGG" id="fma:FMG_1254"/>
<accession>B0S2T2</accession>
<dbReference type="InterPro" id="IPR036631">
    <property type="entry name" value="MGMT_N_sf"/>
</dbReference>
<evidence type="ECO:0000259" key="7">
    <source>
        <dbReference type="Pfam" id="PF01035"/>
    </source>
</evidence>
<dbReference type="AlphaFoldDB" id="B0S2T2"/>
<dbReference type="NCBIfam" id="TIGR00589">
    <property type="entry name" value="ogt"/>
    <property type="match status" value="1"/>
</dbReference>
<dbReference type="CDD" id="cd06445">
    <property type="entry name" value="ATase"/>
    <property type="match status" value="1"/>
</dbReference>
<dbReference type="PANTHER" id="PTHR10815">
    <property type="entry name" value="METHYLATED-DNA--PROTEIN-CYSTEINE METHYLTRANSFERASE"/>
    <property type="match status" value="1"/>
</dbReference>